<organism evidence="3 4">
    <name type="scientific">Rhamnusium bicolor</name>
    <dbReference type="NCBI Taxonomy" id="1586634"/>
    <lineage>
        <taxon>Eukaryota</taxon>
        <taxon>Metazoa</taxon>
        <taxon>Ecdysozoa</taxon>
        <taxon>Arthropoda</taxon>
        <taxon>Hexapoda</taxon>
        <taxon>Insecta</taxon>
        <taxon>Pterygota</taxon>
        <taxon>Neoptera</taxon>
        <taxon>Endopterygota</taxon>
        <taxon>Coleoptera</taxon>
        <taxon>Polyphaga</taxon>
        <taxon>Cucujiformia</taxon>
        <taxon>Chrysomeloidea</taxon>
        <taxon>Cerambycidae</taxon>
        <taxon>Lepturinae</taxon>
        <taxon>Rhagiini</taxon>
        <taxon>Rhamnusium</taxon>
    </lineage>
</organism>
<dbReference type="InterPro" id="IPR006600">
    <property type="entry name" value="HTH_CenpB_DNA-bd_dom"/>
</dbReference>
<keyword evidence="1" id="KW-0238">DNA-binding</keyword>
<keyword evidence="4" id="KW-1185">Reference proteome</keyword>
<dbReference type="EMBL" id="JANEYF010000147">
    <property type="protein sequence ID" value="KAJ8971895.1"/>
    <property type="molecule type" value="Genomic_DNA"/>
</dbReference>
<dbReference type="PROSITE" id="PS51253">
    <property type="entry name" value="HTH_CENPB"/>
    <property type="match status" value="1"/>
</dbReference>
<dbReference type="Proteomes" id="UP001162156">
    <property type="component" value="Unassembled WGS sequence"/>
</dbReference>
<gene>
    <name evidence="3" type="ORF">NQ314_000508</name>
</gene>
<evidence type="ECO:0000313" key="4">
    <source>
        <dbReference type="Proteomes" id="UP001162156"/>
    </source>
</evidence>
<evidence type="ECO:0000313" key="3">
    <source>
        <dbReference type="EMBL" id="KAJ8971895.1"/>
    </source>
</evidence>
<dbReference type="AlphaFoldDB" id="A0AAV8ZVX5"/>
<dbReference type="GO" id="GO:0003677">
    <property type="term" value="F:DNA binding"/>
    <property type="evidence" value="ECO:0007669"/>
    <property type="project" value="UniProtKB-KW"/>
</dbReference>
<accession>A0AAV8ZVX5</accession>
<evidence type="ECO:0000259" key="2">
    <source>
        <dbReference type="PROSITE" id="PS51253"/>
    </source>
</evidence>
<name>A0AAV8ZVX5_9CUCU</name>
<protein>
    <recommendedName>
        <fullName evidence="2">HTH CENPB-type domain-containing protein</fullName>
    </recommendedName>
</protein>
<reference evidence="3" key="1">
    <citation type="journal article" date="2023" name="Insect Mol. Biol.">
        <title>Genome sequencing provides insights into the evolution of gene families encoding plant cell wall-degrading enzymes in longhorned beetles.</title>
        <authorList>
            <person name="Shin N.R."/>
            <person name="Okamura Y."/>
            <person name="Kirsch R."/>
            <person name="Pauchet Y."/>
        </authorList>
    </citation>
    <scope>NUCLEOTIDE SEQUENCE</scope>
    <source>
        <strain evidence="3">RBIC_L_NR</strain>
    </source>
</reference>
<feature type="domain" description="HTH CENPB-type" evidence="2">
    <location>
        <begin position="1"/>
        <end position="65"/>
    </location>
</feature>
<evidence type="ECO:0000256" key="1">
    <source>
        <dbReference type="ARBA" id="ARBA00023125"/>
    </source>
</evidence>
<sequence length="253" mass="29631">MRKVKEVEWIIENHKKGFLRRKDDIQESVKEFLEKTPRPNPFVNNYASEGWYKSFFRRHPEAIRTSEAVTSASFDYILNDPHRIFNGDETCFNLCPKDTKVLAPKSAKNVYEVEHASSKTTITVMFTLSAAGNVTPPMIIFPNKRLPANISKSVQSEWSIGLSESGWMRSELEKNVLRILKEGREIAHKRILCCLTYGNSSNHWRWNKNNKLWKQKKRLEDKEENTNVQQEEYLDISMLPTEDLEVRHDTNRN</sequence>
<comment type="caution">
    <text evidence="3">The sequence shown here is derived from an EMBL/GenBank/DDBJ whole genome shotgun (WGS) entry which is preliminary data.</text>
</comment>
<proteinExistence type="predicted"/>